<dbReference type="SMART" id="SM00332">
    <property type="entry name" value="PP2Cc"/>
    <property type="match status" value="1"/>
</dbReference>
<accession>A0ABN1TLC5</accession>
<proteinExistence type="predicted"/>
<dbReference type="InterPro" id="IPR001932">
    <property type="entry name" value="PPM-type_phosphatase-like_dom"/>
</dbReference>
<protein>
    <recommendedName>
        <fullName evidence="1">PPM-type phosphatase domain-containing protein</fullName>
    </recommendedName>
</protein>
<dbReference type="Proteomes" id="UP001499987">
    <property type="component" value="Unassembled WGS sequence"/>
</dbReference>
<dbReference type="Gene3D" id="3.60.40.10">
    <property type="entry name" value="PPM-type phosphatase domain"/>
    <property type="match status" value="1"/>
</dbReference>
<dbReference type="SUPFAM" id="SSF81606">
    <property type="entry name" value="PP2C-like"/>
    <property type="match status" value="1"/>
</dbReference>
<name>A0ABN1TLC5_9ACTN</name>
<organism evidence="2 3">
    <name type="scientific">Kitasatospora arboriphila</name>
    <dbReference type="NCBI Taxonomy" id="258052"/>
    <lineage>
        <taxon>Bacteria</taxon>
        <taxon>Bacillati</taxon>
        <taxon>Actinomycetota</taxon>
        <taxon>Actinomycetes</taxon>
        <taxon>Kitasatosporales</taxon>
        <taxon>Streptomycetaceae</taxon>
        <taxon>Kitasatospora</taxon>
    </lineage>
</organism>
<comment type="caution">
    <text evidence="2">The sequence shown here is derived from an EMBL/GenBank/DDBJ whole genome shotgun (WGS) entry which is preliminary data.</text>
</comment>
<evidence type="ECO:0000313" key="2">
    <source>
        <dbReference type="EMBL" id="GAA1089590.1"/>
    </source>
</evidence>
<feature type="domain" description="PPM-type phosphatase" evidence="1">
    <location>
        <begin position="48"/>
        <end position="276"/>
    </location>
</feature>
<evidence type="ECO:0000313" key="3">
    <source>
        <dbReference type="Proteomes" id="UP001499987"/>
    </source>
</evidence>
<dbReference type="PROSITE" id="PS51746">
    <property type="entry name" value="PPM_2"/>
    <property type="match status" value="1"/>
</dbReference>
<dbReference type="InterPro" id="IPR036457">
    <property type="entry name" value="PPM-type-like_dom_sf"/>
</dbReference>
<evidence type="ECO:0000259" key="1">
    <source>
        <dbReference type="PROSITE" id="PS51746"/>
    </source>
</evidence>
<gene>
    <name evidence="2" type="ORF">GCM10009663_36690</name>
</gene>
<dbReference type="RefSeq" id="WP_344624706.1">
    <property type="nucleotide sequence ID" value="NZ_BAAALD010000033.1"/>
</dbReference>
<sequence length="290" mass="29049">MTDNEIDDIDDGACPECGGTVAPDGRCWDCGADRPGFRAHVEIGTAGGAAGVSDRGRHRGVNADAMALATAGPWTVGVVCDGVSMAPRGERAARLAADVGAAALAARLAEGVLPETALAESALRAGRAVTALAVSPGAAPACTYAAGIAGREGIWSAWVGDSRVYWLPDEGPGTALTEDDTGELDVLAAWLGADAGEPAPRIRSYRPAVPGRLLLCTDGLWRHLPDPGALRTVADRGARHGTASAGRPLLAGARALVDHALAAGGQDNITALLLPVAAAAPGRPAATGPG</sequence>
<dbReference type="Pfam" id="PF13672">
    <property type="entry name" value="PP2C_2"/>
    <property type="match status" value="1"/>
</dbReference>
<keyword evidence="3" id="KW-1185">Reference proteome</keyword>
<reference evidence="2 3" key="1">
    <citation type="journal article" date="2019" name="Int. J. Syst. Evol. Microbiol.">
        <title>The Global Catalogue of Microorganisms (GCM) 10K type strain sequencing project: providing services to taxonomists for standard genome sequencing and annotation.</title>
        <authorList>
            <consortium name="The Broad Institute Genomics Platform"/>
            <consortium name="The Broad Institute Genome Sequencing Center for Infectious Disease"/>
            <person name="Wu L."/>
            <person name="Ma J."/>
        </authorList>
    </citation>
    <scope>NUCLEOTIDE SEQUENCE [LARGE SCALE GENOMIC DNA]</scope>
    <source>
        <strain evidence="2 3">JCM 13002</strain>
    </source>
</reference>
<dbReference type="EMBL" id="BAAALD010000033">
    <property type="protein sequence ID" value="GAA1089590.1"/>
    <property type="molecule type" value="Genomic_DNA"/>
</dbReference>